<organism evidence="8 9">
    <name type="scientific">Enterovirga rhinocerotis</name>
    <dbReference type="NCBI Taxonomy" id="1339210"/>
    <lineage>
        <taxon>Bacteria</taxon>
        <taxon>Pseudomonadati</taxon>
        <taxon>Pseudomonadota</taxon>
        <taxon>Alphaproteobacteria</taxon>
        <taxon>Hyphomicrobiales</taxon>
        <taxon>Methylobacteriaceae</taxon>
        <taxon>Enterovirga</taxon>
    </lineage>
</organism>
<name>A0A4R7BJ39_9HYPH</name>
<dbReference type="Gene3D" id="3.40.50.1980">
    <property type="entry name" value="Nitrogenase molybdenum iron protein domain"/>
    <property type="match status" value="2"/>
</dbReference>
<evidence type="ECO:0000313" key="8">
    <source>
        <dbReference type="EMBL" id="TDR85171.1"/>
    </source>
</evidence>
<dbReference type="GO" id="GO:0030288">
    <property type="term" value="C:outer membrane-bounded periplasmic space"/>
    <property type="evidence" value="ECO:0007669"/>
    <property type="project" value="TreeGrafter"/>
</dbReference>
<keyword evidence="9" id="KW-1185">Reference proteome</keyword>
<evidence type="ECO:0000313" key="9">
    <source>
        <dbReference type="Proteomes" id="UP000295122"/>
    </source>
</evidence>
<keyword evidence="3" id="KW-0813">Transport</keyword>
<accession>A0A4R7BJ39</accession>
<evidence type="ECO:0000259" key="7">
    <source>
        <dbReference type="PROSITE" id="PS50983"/>
    </source>
</evidence>
<keyword evidence="4" id="KW-0410">Iron transport</keyword>
<proteinExistence type="inferred from homology"/>
<comment type="similarity">
    <text evidence="2">Belongs to the bacterial solute-binding protein 8 family.</text>
</comment>
<dbReference type="SUPFAM" id="SSF53807">
    <property type="entry name" value="Helical backbone' metal receptor"/>
    <property type="match status" value="1"/>
</dbReference>
<dbReference type="PROSITE" id="PS50983">
    <property type="entry name" value="FE_B12_PBP"/>
    <property type="match status" value="1"/>
</dbReference>
<dbReference type="AlphaFoldDB" id="A0A4R7BJ39"/>
<dbReference type="PANTHER" id="PTHR30532">
    <property type="entry name" value="IRON III DICITRATE-BINDING PERIPLASMIC PROTEIN"/>
    <property type="match status" value="1"/>
</dbReference>
<dbReference type="Pfam" id="PF01497">
    <property type="entry name" value="Peripla_BP_2"/>
    <property type="match status" value="1"/>
</dbReference>
<feature type="signal peptide" evidence="6">
    <location>
        <begin position="1"/>
        <end position="20"/>
    </location>
</feature>
<comment type="caution">
    <text evidence="8">The sequence shown here is derived from an EMBL/GenBank/DDBJ whole genome shotgun (WGS) entry which is preliminary data.</text>
</comment>
<evidence type="ECO:0000256" key="2">
    <source>
        <dbReference type="ARBA" id="ARBA00008814"/>
    </source>
</evidence>
<evidence type="ECO:0000256" key="3">
    <source>
        <dbReference type="ARBA" id="ARBA00022448"/>
    </source>
</evidence>
<dbReference type="InterPro" id="IPR002491">
    <property type="entry name" value="ABC_transptr_periplasmic_BD"/>
</dbReference>
<dbReference type="PRINTS" id="PR01715">
    <property type="entry name" value="FERRIBNDNGPP"/>
</dbReference>
<dbReference type="RefSeq" id="WP_133774770.1">
    <property type="nucleotide sequence ID" value="NZ_SNZR01000018.1"/>
</dbReference>
<feature type="chain" id="PRO_5020288127" evidence="6">
    <location>
        <begin position="21"/>
        <end position="289"/>
    </location>
</feature>
<dbReference type="InterPro" id="IPR051313">
    <property type="entry name" value="Bact_iron-sidero_bind"/>
</dbReference>
<evidence type="ECO:0000256" key="5">
    <source>
        <dbReference type="ARBA" id="ARBA00022729"/>
    </source>
</evidence>
<dbReference type="CDD" id="cd01146">
    <property type="entry name" value="FhuD"/>
    <property type="match status" value="1"/>
</dbReference>
<reference evidence="8 9" key="1">
    <citation type="submission" date="2019-03" db="EMBL/GenBank/DDBJ databases">
        <title>Genomic Encyclopedia of Type Strains, Phase IV (KMG-IV): sequencing the most valuable type-strain genomes for metagenomic binning, comparative biology and taxonomic classification.</title>
        <authorList>
            <person name="Goeker M."/>
        </authorList>
    </citation>
    <scope>NUCLEOTIDE SEQUENCE [LARGE SCALE GENOMIC DNA]</scope>
    <source>
        <strain evidence="8 9">DSM 25903</strain>
    </source>
</reference>
<sequence>MRRRALLAGLGAFAAGRAGAASGSDIPSRLVALEWSIVSMLLSLGVAPVGMPEIRAYTRWVGEPPVPPGTADIGVKTEPNLEAVAALRPDLILTSPLNRLLEPKLTAIAPIREVPIYTEAGMPLHLATEQLREFGALLGRGAEAGRVIASAEAAFEAVRSAVRSEAGRPILLLSFLDAQHVRIFGRSSLFGNVLERVGLSNGWDRAVNLWGFVIVGLAELAPLREARLLVLEPIPPGILEQMSARSLWANLPAVRAGRSATIPAAWHYGDLTAARRFASFLPKALGSAA</sequence>
<feature type="domain" description="Fe/B12 periplasmic-binding" evidence="7">
    <location>
        <begin position="29"/>
        <end position="289"/>
    </location>
</feature>
<gene>
    <name evidence="8" type="ORF">EV668_4715</name>
</gene>
<dbReference type="PANTHER" id="PTHR30532:SF1">
    <property type="entry name" value="IRON(3+)-HYDROXAMATE-BINDING PROTEIN FHUD"/>
    <property type="match status" value="1"/>
</dbReference>
<dbReference type="OrthoDB" id="8370650at2"/>
<evidence type="ECO:0000256" key="6">
    <source>
        <dbReference type="SAM" id="SignalP"/>
    </source>
</evidence>
<comment type="subcellular location">
    <subcellularLocation>
        <location evidence="1">Cell envelope</location>
    </subcellularLocation>
</comment>
<keyword evidence="4" id="KW-0406">Ion transport</keyword>
<protein>
    <submittedName>
        <fullName evidence="8">Iron complex transport system substrate-binding protein</fullName>
    </submittedName>
</protein>
<evidence type="ECO:0000256" key="4">
    <source>
        <dbReference type="ARBA" id="ARBA00022496"/>
    </source>
</evidence>
<dbReference type="EMBL" id="SNZR01000018">
    <property type="protein sequence ID" value="TDR85171.1"/>
    <property type="molecule type" value="Genomic_DNA"/>
</dbReference>
<keyword evidence="5 6" id="KW-0732">Signal</keyword>
<keyword evidence="4" id="KW-0408">Iron</keyword>
<dbReference type="Proteomes" id="UP000295122">
    <property type="component" value="Unassembled WGS sequence"/>
</dbReference>
<dbReference type="GO" id="GO:1901678">
    <property type="term" value="P:iron coordination entity transport"/>
    <property type="evidence" value="ECO:0007669"/>
    <property type="project" value="UniProtKB-ARBA"/>
</dbReference>
<evidence type="ECO:0000256" key="1">
    <source>
        <dbReference type="ARBA" id="ARBA00004196"/>
    </source>
</evidence>